<dbReference type="EMBL" id="JACCCV010000002">
    <property type="protein sequence ID" value="NYF52352.1"/>
    <property type="molecule type" value="Genomic_DNA"/>
</dbReference>
<dbReference type="Proteomes" id="UP000534186">
    <property type="component" value="Unassembled WGS sequence"/>
</dbReference>
<protein>
    <submittedName>
        <fullName evidence="1">Uncharacterized protein</fullName>
    </submittedName>
</protein>
<evidence type="ECO:0000313" key="2">
    <source>
        <dbReference type="Proteomes" id="UP000534186"/>
    </source>
</evidence>
<dbReference type="AlphaFoldDB" id="A0A7Y9NND5"/>
<proteinExistence type="predicted"/>
<name>A0A7Y9NND5_9BACT</name>
<organism evidence="1 2">
    <name type="scientific">Tunturiibacter lichenicola</name>
    <dbReference type="NCBI Taxonomy" id="2051959"/>
    <lineage>
        <taxon>Bacteria</taxon>
        <taxon>Pseudomonadati</taxon>
        <taxon>Acidobacteriota</taxon>
        <taxon>Terriglobia</taxon>
        <taxon>Terriglobales</taxon>
        <taxon>Acidobacteriaceae</taxon>
        <taxon>Tunturiibacter</taxon>
    </lineage>
</organism>
<comment type="caution">
    <text evidence="1">The sequence shown here is derived from an EMBL/GenBank/DDBJ whole genome shotgun (WGS) entry which is preliminary data.</text>
</comment>
<evidence type="ECO:0000313" key="1">
    <source>
        <dbReference type="EMBL" id="NYF52352.1"/>
    </source>
</evidence>
<sequence>MKSKLKADAPSIKDIKTDLPSRVLELVKPLLITVGTATLGYIGVLLTPARPLLTHLFYHEDARVILSSDVNRVNVGQEIHVRGYIVPSGSLPVSGGQFEISYDRNLVRLASGQPLFITPQIDAPIQVPQSDGWTFVAVNPGIAEFHGVLTNPYGTFPKSTANSSSSLLTSEVKTEILPNDADPHATRDNFSGKWKIRLGDVDGTMTLKQLGDKVWSPIPGTYELEDGSHGSVNEGYHDGHDFGGQLINGGSVTKWSLVDLPFSITDDGFIIIQGQATLLKADSSGWKKVATKPFTATIGLH</sequence>
<reference evidence="1 2" key="1">
    <citation type="submission" date="2020-07" db="EMBL/GenBank/DDBJ databases">
        <title>Genomic Encyclopedia of Type Strains, Phase IV (KMG-V): Genome sequencing to study the core and pangenomes of soil and plant-associated prokaryotes.</title>
        <authorList>
            <person name="Whitman W."/>
        </authorList>
    </citation>
    <scope>NUCLEOTIDE SEQUENCE [LARGE SCALE GENOMIC DNA]</scope>
    <source>
        <strain evidence="1 2">M8UP30</strain>
    </source>
</reference>
<gene>
    <name evidence="1" type="ORF">HDF12_002751</name>
</gene>
<accession>A0A7Y9NND5</accession>